<gene>
    <name evidence="3" type="ORF">MNBD_BACTEROID07-1198</name>
</gene>
<dbReference type="PANTHER" id="PTHR30023">
    <property type="entry name" value="D-ALANYL-D-ALANINE CARBOXYPEPTIDASE"/>
    <property type="match status" value="1"/>
</dbReference>
<dbReference type="PANTHER" id="PTHR30023:SF0">
    <property type="entry name" value="PENICILLIN-SENSITIVE CARBOXYPEPTIDASE A"/>
    <property type="match status" value="1"/>
</dbReference>
<evidence type="ECO:0000256" key="1">
    <source>
        <dbReference type="ARBA" id="ARBA00006096"/>
    </source>
</evidence>
<dbReference type="AlphaFoldDB" id="A0A3B0UWC4"/>
<dbReference type="NCBIfam" id="TIGR00666">
    <property type="entry name" value="PBP4"/>
    <property type="match status" value="1"/>
</dbReference>
<keyword evidence="3" id="KW-0121">Carboxypeptidase</keyword>
<dbReference type="GO" id="GO:0006508">
    <property type="term" value="P:proteolysis"/>
    <property type="evidence" value="ECO:0007669"/>
    <property type="project" value="InterPro"/>
</dbReference>
<dbReference type="SUPFAM" id="SSF56601">
    <property type="entry name" value="beta-lactamase/transpeptidase-like"/>
    <property type="match status" value="1"/>
</dbReference>
<comment type="similarity">
    <text evidence="1">Belongs to the peptidase S13 family.</text>
</comment>
<dbReference type="EMBL" id="UOET01000295">
    <property type="protein sequence ID" value="VAW28909.1"/>
    <property type="molecule type" value="Genomic_DNA"/>
</dbReference>
<accession>A0A3B0UWC4</accession>
<dbReference type="GO" id="GO:0000270">
    <property type="term" value="P:peptidoglycan metabolic process"/>
    <property type="evidence" value="ECO:0007669"/>
    <property type="project" value="TreeGrafter"/>
</dbReference>
<organism evidence="3">
    <name type="scientific">hydrothermal vent metagenome</name>
    <dbReference type="NCBI Taxonomy" id="652676"/>
    <lineage>
        <taxon>unclassified sequences</taxon>
        <taxon>metagenomes</taxon>
        <taxon>ecological metagenomes</taxon>
    </lineage>
</organism>
<dbReference type="Pfam" id="PF02113">
    <property type="entry name" value="Peptidase_S13"/>
    <property type="match status" value="1"/>
</dbReference>
<sequence length="239" mass="26279">LNQAGFSVKGSLPDPAYFAAYEVEKVLIKSGVKFREKPSTIRLLKINGNRIGGAPTEIATTYSPPLSEIITQTNIHSINLFAEHLLDLSGLRLTGRAQTELDAKAVMNFWKEKGMDIQGMALTDGSGLSQYNAVTPRQMVFLLNYMQKNSPYFDIYYHSLPLAGQDGTVEGMFKGSAAEGNLRAKSGTIDRVKAYTGYVVSRSGRKIIFSMIVNNFSGKSRAARTKLEKLMVALAELKK</sequence>
<dbReference type="Gene3D" id="3.40.710.10">
    <property type="entry name" value="DD-peptidase/beta-lactamase superfamily"/>
    <property type="match status" value="1"/>
</dbReference>
<evidence type="ECO:0000313" key="3">
    <source>
        <dbReference type="EMBL" id="VAW28909.1"/>
    </source>
</evidence>
<dbReference type="PRINTS" id="PR00922">
    <property type="entry name" value="DADACBPTASE3"/>
</dbReference>
<reference evidence="3" key="1">
    <citation type="submission" date="2018-06" db="EMBL/GenBank/DDBJ databases">
        <authorList>
            <person name="Zhirakovskaya E."/>
        </authorList>
    </citation>
    <scope>NUCLEOTIDE SEQUENCE</scope>
</reference>
<evidence type="ECO:0000256" key="2">
    <source>
        <dbReference type="ARBA" id="ARBA00022801"/>
    </source>
</evidence>
<dbReference type="EC" id="3.4.16.4" evidence="3"/>
<dbReference type="InterPro" id="IPR000667">
    <property type="entry name" value="Peptidase_S13"/>
</dbReference>
<protein>
    <submittedName>
        <fullName evidence="3">D-alanyl-D-alanine carboxypeptidase</fullName>
        <ecNumber evidence="3">3.4.16.4</ecNumber>
    </submittedName>
</protein>
<dbReference type="GO" id="GO:0009002">
    <property type="term" value="F:serine-type D-Ala-D-Ala carboxypeptidase activity"/>
    <property type="evidence" value="ECO:0007669"/>
    <property type="project" value="UniProtKB-EC"/>
</dbReference>
<dbReference type="InterPro" id="IPR012338">
    <property type="entry name" value="Beta-lactam/transpept-like"/>
</dbReference>
<proteinExistence type="inferred from homology"/>
<keyword evidence="2 3" id="KW-0378">Hydrolase</keyword>
<name>A0A3B0UWC4_9ZZZZ</name>
<feature type="non-terminal residue" evidence="3">
    <location>
        <position position="1"/>
    </location>
</feature>
<keyword evidence="3" id="KW-0645">Protease</keyword>